<dbReference type="RefSeq" id="WP_024094464.1">
    <property type="nucleotide sequence ID" value="NZ_CP020557.1"/>
</dbReference>
<organism evidence="1 2">
    <name type="scientific">Paenibacillus larvae subsp. pulvifaciens</name>
    <dbReference type="NCBI Taxonomy" id="1477"/>
    <lineage>
        <taxon>Bacteria</taxon>
        <taxon>Bacillati</taxon>
        <taxon>Bacillota</taxon>
        <taxon>Bacilli</taxon>
        <taxon>Bacillales</taxon>
        <taxon>Paenibacillaceae</taxon>
        <taxon>Paenibacillus</taxon>
    </lineage>
</organism>
<dbReference type="Proteomes" id="UP000192727">
    <property type="component" value="Chromosome"/>
</dbReference>
<evidence type="ECO:0000313" key="1">
    <source>
        <dbReference type="EMBL" id="ARF69732.1"/>
    </source>
</evidence>
<dbReference type="EMBL" id="CP020557">
    <property type="protein sequence ID" value="ARF69732.1"/>
    <property type="molecule type" value="Genomic_DNA"/>
</dbReference>
<reference evidence="1 2" key="1">
    <citation type="submission" date="2017-03" db="EMBL/GenBank/DDBJ databases">
        <title>Paenibacillus larvae genome sequencing.</title>
        <authorList>
            <person name="Dingman D.W."/>
        </authorList>
    </citation>
    <scope>NUCLEOTIDE SEQUENCE [LARGE SCALE GENOMIC DNA]</scope>
    <source>
        <strain evidence="1 2">SAG 10367</strain>
    </source>
</reference>
<accession>A0A1V0UX37</accession>
<sequence>MGDYLGSVRNYYDHLSECKGSPENMFVIILRLLLWSDHSDVVIVQRVKNLVKAYDLVKGGQDK</sequence>
<name>A0A1V0UX37_9BACL</name>
<protein>
    <submittedName>
        <fullName evidence="1">Uncharacterized protein</fullName>
    </submittedName>
</protein>
<proteinExistence type="predicted"/>
<gene>
    <name evidence="1" type="ORF">B7C51_20655</name>
</gene>
<dbReference type="AlphaFoldDB" id="A0A1V0UX37"/>
<evidence type="ECO:0000313" key="2">
    <source>
        <dbReference type="Proteomes" id="UP000192727"/>
    </source>
</evidence>